<dbReference type="PANTHER" id="PTHR46114:SF1">
    <property type="entry name" value="ZAD DOMAIN-CONTAINING PROTEIN"/>
    <property type="match status" value="1"/>
</dbReference>
<dbReference type="EMBL" id="BGPR01053838">
    <property type="protein sequence ID" value="GBO30643.1"/>
    <property type="molecule type" value="Genomic_DNA"/>
</dbReference>
<name>A0A4Y2VYW7_ARAVE</name>
<comment type="caution">
    <text evidence="1">The sequence shown here is derived from an EMBL/GenBank/DDBJ whole genome shotgun (WGS) entry which is preliminary data.</text>
</comment>
<organism evidence="1 2">
    <name type="scientific">Araneus ventricosus</name>
    <name type="common">Orbweaver spider</name>
    <name type="synonym">Epeira ventricosa</name>
    <dbReference type="NCBI Taxonomy" id="182803"/>
    <lineage>
        <taxon>Eukaryota</taxon>
        <taxon>Metazoa</taxon>
        <taxon>Ecdysozoa</taxon>
        <taxon>Arthropoda</taxon>
        <taxon>Chelicerata</taxon>
        <taxon>Arachnida</taxon>
        <taxon>Araneae</taxon>
        <taxon>Araneomorphae</taxon>
        <taxon>Entelegynae</taxon>
        <taxon>Araneoidea</taxon>
        <taxon>Araneidae</taxon>
        <taxon>Araneus</taxon>
    </lineage>
</organism>
<evidence type="ECO:0000313" key="1">
    <source>
        <dbReference type="EMBL" id="GBO30643.1"/>
    </source>
</evidence>
<keyword evidence="2" id="KW-1185">Reference proteome</keyword>
<dbReference type="OrthoDB" id="6721348at2759"/>
<reference evidence="1 2" key="1">
    <citation type="journal article" date="2019" name="Sci. Rep.">
        <title>Orb-weaving spider Araneus ventricosus genome elucidates the spidroin gene catalogue.</title>
        <authorList>
            <person name="Kono N."/>
            <person name="Nakamura H."/>
            <person name="Ohtoshi R."/>
            <person name="Moran D.A.P."/>
            <person name="Shinohara A."/>
            <person name="Yoshida Y."/>
            <person name="Fujiwara M."/>
            <person name="Mori M."/>
            <person name="Tomita M."/>
            <person name="Arakawa K."/>
        </authorList>
    </citation>
    <scope>NUCLEOTIDE SEQUENCE [LARGE SCALE GENOMIC DNA]</scope>
</reference>
<gene>
    <name evidence="1" type="ORF">AVEN_41200_1</name>
</gene>
<dbReference type="Proteomes" id="UP000499080">
    <property type="component" value="Unassembled WGS sequence"/>
</dbReference>
<dbReference type="AlphaFoldDB" id="A0A4Y2VYW7"/>
<sequence length="113" mass="13033">MPQFSTENMKVGIFDDLQIRQFIKGPGFLNLMNEAGRKAWTSLVAVVGTFLGKCKVENYLELVKEIINSFKSLDCNMSIKMYYLHCHLDRFSETLGDTSEDQGERFHQDIKTM</sequence>
<proteinExistence type="predicted"/>
<protein>
    <submittedName>
        <fullName evidence="1">Uncharacterized protein</fullName>
    </submittedName>
</protein>
<evidence type="ECO:0000313" key="2">
    <source>
        <dbReference type="Proteomes" id="UP000499080"/>
    </source>
</evidence>
<accession>A0A4Y2VYW7</accession>
<dbReference type="PANTHER" id="PTHR46114">
    <property type="entry name" value="APPLE DOMAIN-CONTAINING PROTEIN"/>
    <property type="match status" value="1"/>
</dbReference>